<evidence type="ECO:0000256" key="1">
    <source>
        <dbReference type="SAM" id="Phobius"/>
    </source>
</evidence>
<keyword evidence="1" id="KW-0472">Membrane</keyword>
<organism evidence="3 4">
    <name type="scientific">Uncinocarpus reesii (strain UAMH 1704)</name>
    <dbReference type="NCBI Taxonomy" id="336963"/>
    <lineage>
        <taxon>Eukaryota</taxon>
        <taxon>Fungi</taxon>
        <taxon>Dikarya</taxon>
        <taxon>Ascomycota</taxon>
        <taxon>Pezizomycotina</taxon>
        <taxon>Eurotiomycetes</taxon>
        <taxon>Eurotiomycetidae</taxon>
        <taxon>Onygenales</taxon>
        <taxon>Onygenaceae</taxon>
        <taxon>Uncinocarpus</taxon>
    </lineage>
</organism>
<keyword evidence="1" id="KW-0812">Transmembrane</keyword>
<dbReference type="HOGENOM" id="CLU_069637_0_0_1"/>
<reference evidence="4" key="1">
    <citation type="journal article" date="2009" name="Genome Res.">
        <title>Comparative genomic analyses of the human fungal pathogens Coccidioides and their relatives.</title>
        <authorList>
            <person name="Sharpton T.J."/>
            <person name="Stajich J.E."/>
            <person name="Rounsley S.D."/>
            <person name="Gardner M.J."/>
            <person name="Wortman J.R."/>
            <person name="Jordar V.S."/>
            <person name="Maiti R."/>
            <person name="Kodira C.D."/>
            <person name="Neafsey D.E."/>
            <person name="Zeng Q."/>
            <person name="Hung C.-Y."/>
            <person name="McMahan C."/>
            <person name="Muszewska A."/>
            <person name="Grynberg M."/>
            <person name="Mandel M.A."/>
            <person name="Kellner E.M."/>
            <person name="Barker B.M."/>
            <person name="Galgiani J.N."/>
            <person name="Orbach M.J."/>
            <person name="Kirkland T.N."/>
            <person name="Cole G.T."/>
            <person name="Henn M.R."/>
            <person name="Birren B.W."/>
            <person name="Taylor J.W."/>
        </authorList>
    </citation>
    <scope>NUCLEOTIDE SEQUENCE [LARGE SCALE GENOMIC DNA]</scope>
    <source>
        <strain evidence="4">UAMH 1704</strain>
    </source>
</reference>
<accession>C4JWQ8</accession>
<feature type="transmembrane region" description="Helical" evidence="1">
    <location>
        <begin position="163"/>
        <end position="185"/>
    </location>
</feature>
<dbReference type="GeneID" id="8442540"/>
<feature type="chain" id="PRO_5002939723" evidence="2">
    <location>
        <begin position="21"/>
        <end position="323"/>
    </location>
</feature>
<dbReference type="VEuPathDB" id="FungiDB:UREG_07000"/>
<dbReference type="InParanoid" id="C4JWQ8"/>
<evidence type="ECO:0000313" key="3">
    <source>
        <dbReference type="EMBL" id="EEP82135.1"/>
    </source>
</evidence>
<name>C4JWQ8_UNCRE</name>
<dbReference type="RefSeq" id="XP_002584033.1">
    <property type="nucleotide sequence ID" value="XM_002583987.1"/>
</dbReference>
<sequence>MLIRRFLPILLWLGLPLISAYDRIPANDTAPCPDPSDIVYSPFAPWFAFYSGGPRSSFCWKAAICTLEPADEARKQQFGATALVMGLLPLTLRDLAWPERRLVLVSAPLPHAAAVIVRALGLEPMVKGELTTWGEEDVQRWMTWVRGSWVAGLGLRSKSAMRILLATSFAMVVVTYGALALVELYSKGSALGCTYPIFALTWCIVGVLPATVHTVFEGWRRRKDIKGQIQTGRPSAVQGVDEAWPVQLSWAIFYIAGTLVYTSIMAVTVVELFVWVVIQLSVTAASKLLALYVCLSLRDPTANDAIFDPSAVPENGSPLKAVK</sequence>
<dbReference type="AlphaFoldDB" id="C4JWQ8"/>
<dbReference type="KEGG" id="ure:UREG_07000"/>
<evidence type="ECO:0000313" key="4">
    <source>
        <dbReference type="Proteomes" id="UP000002058"/>
    </source>
</evidence>
<keyword evidence="1" id="KW-1133">Transmembrane helix</keyword>
<proteinExistence type="predicted"/>
<feature type="transmembrane region" description="Helical" evidence="1">
    <location>
        <begin position="251"/>
        <end position="278"/>
    </location>
</feature>
<gene>
    <name evidence="3" type="ORF">UREG_07000</name>
</gene>
<keyword evidence="2" id="KW-0732">Signal</keyword>
<dbReference type="Proteomes" id="UP000002058">
    <property type="component" value="Unassembled WGS sequence"/>
</dbReference>
<dbReference type="OrthoDB" id="4435313at2759"/>
<feature type="signal peptide" evidence="2">
    <location>
        <begin position="1"/>
        <end position="20"/>
    </location>
</feature>
<keyword evidence="4" id="KW-1185">Reference proteome</keyword>
<evidence type="ECO:0000256" key="2">
    <source>
        <dbReference type="SAM" id="SignalP"/>
    </source>
</evidence>
<protein>
    <submittedName>
        <fullName evidence="3">Uncharacterized protein</fullName>
    </submittedName>
</protein>
<dbReference type="EMBL" id="CH476618">
    <property type="protein sequence ID" value="EEP82135.1"/>
    <property type="molecule type" value="Genomic_DNA"/>
</dbReference>
<feature type="transmembrane region" description="Helical" evidence="1">
    <location>
        <begin position="197"/>
        <end position="216"/>
    </location>
</feature>
<dbReference type="eggNOG" id="ENOG502SN94">
    <property type="taxonomic scope" value="Eukaryota"/>
</dbReference>
<dbReference type="OMA" id="EAWPVQL"/>